<proteinExistence type="predicted"/>
<dbReference type="CDD" id="cd01392">
    <property type="entry name" value="HTH_LacI"/>
    <property type="match status" value="1"/>
</dbReference>
<keyword evidence="2 5" id="KW-0238">DNA-binding</keyword>
<organism evidence="5 6">
    <name type="scientific">Pseudahrensia aquimaris</name>
    <dbReference type="NCBI Taxonomy" id="744461"/>
    <lineage>
        <taxon>Bacteria</taxon>
        <taxon>Pseudomonadati</taxon>
        <taxon>Pseudomonadota</taxon>
        <taxon>Alphaproteobacteria</taxon>
        <taxon>Hyphomicrobiales</taxon>
        <taxon>Ahrensiaceae</taxon>
        <taxon>Pseudahrensia</taxon>
    </lineage>
</organism>
<dbReference type="Pfam" id="PF00356">
    <property type="entry name" value="LacI"/>
    <property type="match status" value="1"/>
</dbReference>
<dbReference type="SUPFAM" id="SSF47413">
    <property type="entry name" value="lambda repressor-like DNA-binding domains"/>
    <property type="match status" value="1"/>
</dbReference>
<evidence type="ECO:0000313" key="6">
    <source>
        <dbReference type="Proteomes" id="UP001597101"/>
    </source>
</evidence>
<dbReference type="GO" id="GO:0003677">
    <property type="term" value="F:DNA binding"/>
    <property type="evidence" value="ECO:0007669"/>
    <property type="project" value="UniProtKB-KW"/>
</dbReference>
<gene>
    <name evidence="5" type="ORF">ACFQ14_01685</name>
</gene>
<dbReference type="SUPFAM" id="SSF53822">
    <property type="entry name" value="Periplasmic binding protein-like I"/>
    <property type="match status" value="1"/>
</dbReference>
<dbReference type="Gene3D" id="1.10.260.40">
    <property type="entry name" value="lambda repressor-like DNA-binding domains"/>
    <property type="match status" value="1"/>
</dbReference>
<accession>A0ABW3FCB9</accession>
<dbReference type="Pfam" id="PF00532">
    <property type="entry name" value="Peripla_BP_1"/>
    <property type="match status" value="1"/>
</dbReference>
<evidence type="ECO:0000313" key="5">
    <source>
        <dbReference type="EMBL" id="MFD0915108.1"/>
    </source>
</evidence>
<evidence type="ECO:0000259" key="4">
    <source>
        <dbReference type="PROSITE" id="PS50932"/>
    </source>
</evidence>
<dbReference type="Gene3D" id="3.40.50.2300">
    <property type="match status" value="2"/>
</dbReference>
<dbReference type="InterPro" id="IPR028082">
    <property type="entry name" value="Peripla_BP_I"/>
</dbReference>
<evidence type="ECO:0000256" key="3">
    <source>
        <dbReference type="ARBA" id="ARBA00023163"/>
    </source>
</evidence>
<dbReference type="InterPro" id="IPR010982">
    <property type="entry name" value="Lambda_DNA-bd_dom_sf"/>
</dbReference>
<comment type="caution">
    <text evidence="5">The sequence shown here is derived from an EMBL/GenBank/DDBJ whole genome shotgun (WGS) entry which is preliminary data.</text>
</comment>
<dbReference type="SMART" id="SM00354">
    <property type="entry name" value="HTH_LACI"/>
    <property type="match status" value="1"/>
</dbReference>
<dbReference type="PROSITE" id="PS00356">
    <property type="entry name" value="HTH_LACI_1"/>
    <property type="match status" value="1"/>
</dbReference>
<dbReference type="Proteomes" id="UP001597101">
    <property type="component" value="Unassembled WGS sequence"/>
</dbReference>
<dbReference type="EMBL" id="JBHTJV010000002">
    <property type="protein sequence ID" value="MFD0915108.1"/>
    <property type="molecule type" value="Genomic_DNA"/>
</dbReference>
<keyword evidence="1" id="KW-0805">Transcription regulation</keyword>
<dbReference type="PROSITE" id="PS50932">
    <property type="entry name" value="HTH_LACI_2"/>
    <property type="match status" value="1"/>
</dbReference>
<dbReference type="PANTHER" id="PTHR30146:SF33">
    <property type="entry name" value="TRANSCRIPTIONAL REGULATOR"/>
    <property type="match status" value="1"/>
</dbReference>
<reference evidence="6" key="1">
    <citation type="journal article" date="2019" name="Int. J. Syst. Evol. Microbiol.">
        <title>The Global Catalogue of Microorganisms (GCM) 10K type strain sequencing project: providing services to taxonomists for standard genome sequencing and annotation.</title>
        <authorList>
            <consortium name="The Broad Institute Genomics Platform"/>
            <consortium name="The Broad Institute Genome Sequencing Center for Infectious Disease"/>
            <person name="Wu L."/>
            <person name="Ma J."/>
        </authorList>
    </citation>
    <scope>NUCLEOTIDE SEQUENCE [LARGE SCALE GENOMIC DNA]</scope>
    <source>
        <strain evidence="6">CCUG 60023</strain>
    </source>
</reference>
<evidence type="ECO:0000256" key="2">
    <source>
        <dbReference type="ARBA" id="ARBA00023125"/>
    </source>
</evidence>
<protein>
    <submittedName>
        <fullName evidence="5">LacI family DNA-binding transcriptional regulator</fullName>
    </submittedName>
</protein>
<keyword evidence="3" id="KW-0804">Transcription</keyword>
<evidence type="ECO:0000256" key="1">
    <source>
        <dbReference type="ARBA" id="ARBA00023015"/>
    </source>
</evidence>
<dbReference type="InterPro" id="IPR001761">
    <property type="entry name" value="Peripla_BP/Lac1_sug-bd_dom"/>
</dbReference>
<keyword evidence="6" id="KW-1185">Reference proteome</keyword>
<dbReference type="InterPro" id="IPR000843">
    <property type="entry name" value="HTH_LacI"/>
</dbReference>
<sequence>MERAKIEDVAEAAGVSIMSVSRAMRGVEGLSPKTRAKILKIAKRMNYQPSSVAGALAAANSTLIGVSVPTLDDAVFGEIFEGMRPVFNRLGFQTVFDTTEYRPEREEAWIERMIAWRPAGIVLSGITHSRTSRRKLSESGIPTLEIWDYSADPIDICIGIDHREAGRQAARYLLSLGYHRPAYVGVEQGRDVRADKRVQGFREVFDAAGCALIADVRLSDAVSFEAGQKGVSELLARAAQPDVVHFLNDHMAFGGKLEFERCGVPVPQGVGIVGFNGLNINGVLDQPITTIKTPRAQMGKAGATMLVARIANAITQRAVLMQPELIEGGTTRAAHQI</sequence>
<dbReference type="PANTHER" id="PTHR30146">
    <property type="entry name" value="LACI-RELATED TRANSCRIPTIONAL REPRESSOR"/>
    <property type="match status" value="1"/>
</dbReference>
<dbReference type="RefSeq" id="WP_377210959.1">
    <property type="nucleotide sequence ID" value="NZ_JBHTJV010000002.1"/>
</dbReference>
<dbReference type="CDD" id="cd01575">
    <property type="entry name" value="PBP1_GntR"/>
    <property type="match status" value="1"/>
</dbReference>
<name>A0ABW3FCB9_9HYPH</name>
<feature type="domain" description="HTH lacI-type" evidence="4">
    <location>
        <begin position="4"/>
        <end position="58"/>
    </location>
</feature>